<dbReference type="SMART" id="SM01117">
    <property type="entry name" value="Cyt-b5"/>
    <property type="match status" value="1"/>
</dbReference>
<dbReference type="Proteomes" id="UP000028840">
    <property type="component" value="Unassembled WGS sequence"/>
</dbReference>
<keyword evidence="11" id="KW-0560">Oxidoreductase</keyword>
<dbReference type="EC" id="1.7.1.1" evidence="11"/>
<comment type="caution">
    <text evidence="11">The sequence shown here is derived from an EMBL/GenBank/DDBJ whole genome shotgun (WGS) entry which is preliminary data.</text>
</comment>
<evidence type="ECO:0000256" key="9">
    <source>
        <dbReference type="SAM" id="Phobius"/>
    </source>
</evidence>
<evidence type="ECO:0000256" key="2">
    <source>
        <dbReference type="ARBA" id="ARBA00022617"/>
    </source>
</evidence>
<dbReference type="OrthoDB" id="260519at2759"/>
<reference evidence="11 12" key="1">
    <citation type="submission" date="2014-08" db="EMBL/GenBank/DDBJ databases">
        <authorList>
            <person name="Sibley D."/>
            <person name="Venepally P."/>
            <person name="Karamycheva S."/>
            <person name="Hadjithomas M."/>
            <person name="Khan A."/>
            <person name="Brunk B."/>
            <person name="Roos D."/>
            <person name="Caler E."/>
            <person name="Lorenzi H."/>
        </authorList>
    </citation>
    <scope>NUCLEOTIDE SEQUENCE [LARGE SCALE GENOMIC DNA]</scope>
    <source>
        <strain evidence="11 12">VAND</strain>
    </source>
</reference>
<organism evidence="11 12">
    <name type="scientific">Toxoplasma gondii VAND</name>
    <dbReference type="NCBI Taxonomy" id="933077"/>
    <lineage>
        <taxon>Eukaryota</taxon>
        <taxon>Sar</taxon>
        <taxon>Alveolata</taxon>
        <taxon>Apicomplexa</taxon>
        <taxon>Conoidasida</taxon>
        <taxon>Coccidia</taxon>
        <taxon>Eucoccidiorida</taxon>
        <taxon>Eimeriorina</taxon>
        <taxon>Sarcocystidae</taxon>
        <taxon>Toxoplasma</taxon>
    </lineage>
</organism>
<dbReference type="InterPro" id="IPR036400">
    <property type="entry name" value="Cyt_B5-like_heme/steroid_sf"/>
</dbReference>
<dbReference type="PRINTS" id="PR00363">
    <property type="entry name" value="CYTOCHROMEB5"/>
</dbReference>
<comment type="subcellular location">
    <subcellularLocation>
        <location evidence="1">Membrane</location>
    </subcellularLocation>
</comment>
<evidence type="ECO:0000313" key="11">
    <source>
        <dbReference type="EMBL" id="KFH06325.1"/>
    </source>
</evidence>
<dbReference type="Pfam" id="PF00173">
    <property type="entry name" value="Cyt-b5"/>
    <property type="match status" value="1"/>
</dbReference>
<dbReference type="AlphaFoldDB" id="A0A086Q143"/>
<protein>
    <submittedName>
        <fullName evidence="11">Cytochrome b5 family heme/steroid binding domain-containing protein</fullName>
        <ecNumber evidence="11">1.7.1.1</ecNumber>
    </submittedName>
</protein>
<name>A0A086Q143_TOXGO</name>
<dbReference type="InterPro" id="IPR050668">
    <property type="entry name" value="Cytochrome_b5"/>
</dbReference>
<evidence type="ECO:0000256" key="3">
    <source>
        <dbReference type="ARBA" id="ARBA00022692"/>
    </source>
</evidence>
<dbReference type="PROSITE" id="PS50255">
    <property type="entry name" value="CYTOCHROME_B5_2"/>
    <property type="match status" value="1"/>
</dbReference>
<feature type="region of interest" description="Disordered" evidence="8">
    <location>
        <begin position="13"/>
        <end position="60"/>
    </location>
</feature>
<dbReference type="EMBL" id="AEYJ02000908">
    <property type="protein sequence ID" value="KFH06325.1"/>
    <property type="molecule type" value="Genomic_DNA"/>
</dbReference>
<comment type="similarity">
    <text evidence="7">Belongs to the cytochrome b5 family.</text>
</comment>
<dbReference type="PANTHER" id="PTHR19359">
    <property type="entry name" value="CYTOCHROME B5"/>
    <property type="match status" value="1"/>
</dbReference>
<feature type="compositionally biased region" description="Basic and acidic residues" evidence="8">
    <location>
        <begin position="17"/>
        <end position="37"/>
    </location>
</feature>
<gene>
    <name evidence="11" type="ORF">TGVAND_276110</name>
</gene>
<evidence type="ECO:0000256" key="1">
    <source>
        <dbReference type="ARBA" id="ARBA00004370"/>
    </source>
</evidence>
<dbReference type="GO" id="GO:0020037">
    <property type="term" value="F:heme binding"/>
    <property type="evidence" value="ECO:0007669"/>
    <property type="project" value="TreeGrafter"/>
</dbReference>
<dbReference type="InterPro" id="IPR001199">
    <property type="entry name" value="Cyt_B5-like_heme/steroid-bd"/>
</dbReference>
<dbReference type="FunFam" id="3.10.120.10:FF:000002">
    <property type="entry name" value="Cytochrome b5 type B"/>
    <property type="match status" value="1"/>
</dbReference>
<dbReference type="SUPFAM" id="SSF55856">
    <property type="entry name" value="Cytochrome b5-like heme/steroid binding domain"/>
    <property type="match status" value="1"/>
</dbReference>
<sequence length="313" mass="34435">MKTLFFALFARSTGGGDTRERRDKRERQDTKRGRCERPSLSAASRRKKEGKQIPSESRLRRAVSPAESLCLGDDLRRPHACFFRRSGRRPTRRDPPLPGLFLFEHRSLPFFCSLSPLFLACDRFVSPSRSSCICGLSCPNFVSVSPAPVRSLSSPFCLLRASFCSPFVDEMAEKSEQWRQRVIAMEEVKKHNSEKDIWCIIHGVVYDLTPLLHKHPGGVDVLLDFAGQDATEAFEDIGHSFSARQMAAPFAIGVLEGCEKSATGCMNKTLPRKNCCTSATATKGADSVKGSVGAAALVVLAAAAAVFYILNLS</sequence>
<keyword evidence="2" id="KW-0349">Heme</keyword>
<feature type="transmembrane region" description="Helical" evidence="9">
    <location>
        <begin position="292"/>
        <end position="310"/>
    </location>
</feature>
<proteinExistence type="inferred from homology"/>
<keyword evidence="9" id="KW-1133">Transmembrane helix</keyword>
<keyword evidence="4" id="KW-0479">Metal-binding</keyword>
<keyword evidence="5" id="KW-0408">Iron</keyword>
<keyword evidence="6 9" id="KW-0472">Membrane</keyword>
<keyword evidence="3 9" id="KW-0812">Transmembrane</keyword>
<dbReference type="GO" id="GO:0016020">
    <property type="term" value="C:membrane"/>
    <property type="evidence" value="ECO:0007669"/>
    <property type="project" value="UniProtKB-SubCell"/>
</dbReference>
<evidence type="ECO:0000256" key="4">
    <source>
        <dbReference type="ARBA" id="ARBA00022723"/>
    </source>
</evidence>
<dbReference type="GO" id="GO:0046872">
    <property type="term" value="F:metal ion binding"/>
    <property type="evidence" value="ECO:0007669"/>
    <property type="project" value="UniProtKB-KW"/>
</dbReference>
<evidence type="ECO:0000256" key="6">
    <source>
        <dbReference type="ARBA" id="ARBA00023136"/>
    </source>
</evidence>
<evidence type="ECO:0000256" key="7">
    <source>
        <dbReference type="ARBA" id="ARBA00038168"/>
    </source>
</evidence>
<dbReference type="VEuPathDB" id="ToxoDB:TGVAND_276110"/>
<evidence type="ECO:0000256" key="8">
    <source>
        <dbReference type="SAM" id="MobiDB-lite"/>
    </source>
</evidence>
<dbReference type="GO" id="GO:0009703">
    <property type="term" value="F:nitrate reductase (NADH) activity"/>
    <property type="evidence" value="ECO:0007669"/>
    <property type="project" value="UniProtKB-EC"/>
</dbReference>
<accession>A0A086Q143</accession>
<feature type="domain" description="Cytochrome b5 heme-binding" evidence="10">
    <location>
        <begin position="180"/>
        <end position="256"/>
    </location>
</feature>
<evidence type="ECO:0000259" key="10">
    <source>
        <dbReference type="PROSITE" id="PS50255"/>
    </source>
</evidence>
<dbReference type="Gene3D" id="3.10.120.10">
    <property type="entry name" value="Cytochrome b5-like heme/steroid binding domain"/>
    <property type="match status" value="1"/>
</dbReference>
<reference evidence="11 12" key="2">
    <citation type="journal article" date="2015" name="Eukaryot. Cell">
        <title>Genetic mapping reveals that sinefungin resistance in Toxoplasma gondii is controlled by a putative amino acid transporter locus that can be used as a negative selectable marker.</title>
        <authorList>
            <person name="Behnke M.S."/>
            <person name="Khan A."/>
            <person name="Sibley L.D."/>
        </authorList>
    </citation>
    <scope>NUCLEOTIDE SEQUENCE [LARGE SCALE GENOMIC DNA]</scope>
    <source>
        <strain evidence="11 12">VAND</strain>
    </source>
</reference>
<evidence type="ECO:0000256" key="5">
    <source>
        <dbReference type="ARBA" id="ARBA00023004"/>
    </source>
</evidence>
<evidence type="ECO:0000313" key="12">
    <source>
        <dbReference type="Proteomes" id="UP000028840"/>
    </source>
</evidence>